<name>A0ABR1DTI4_NECAM</name>
<comment type="caution">
    <text evidence="1">The sequence shown here is derived from an EMBL/GenBank/DDBJ whole genome shotgun (WGS) entry which is preliminary data.</text>
</comment>
<evidence type="ECO:0000313" key="2">
    <source>
        <dbReference type="Proteomes" id="UP001303046"/>
    </source>
</evidence>
<dbReference type="Proteomes" id="UP001303046">
    <property type="component" value="Unassembled WGS sequence"/>
</dbReference>
<dbReference type="EMBL" id="JAVFWL010000005">
    <property type="protein sequence ID" value="KAK6753755.1"/>
    <property type="molecule type" value="Genomic_DNA"/>
</dbReference>
<gene>
    <name evidence="1" type="primary">Necator_chrV.g17796</name>
    <name evidence="1" type="ORF">RB195_013006</name>
</gene>
<accession>A0ABR1DTI4</accession>
<reference evidence="1 2" key="1">
    <citation type="submission" date="2023-08" db="EMBL/GenBank/DDBJ databases">
        <title>A Necator americanus chromosomal reference genome.</title>
        <authorList>
            <person name="Ilik V."/>
            <person name="Petrzelkova K.J."/>
            <person name="Pardy F."/>
            <person name="Fuh T."/>
            <person name="Niatou-Singa F.S."/>
            <person name="Gouil Q."/>
            <person name="Baker L."/>
            <person name="Ritchie M.E."/>
            <person name="Jex A.R."/>
            <person name="Gazzola D."/>
            <person name="Li H."/>
            <person name="Toshio Fujiwara R."/>
            <person name="Zhan B."/>
            <person name="Aroian R.V."/>
            <person name="Pafco B."/>
            <person name="Schwarz E.M."/>
        </authorList>
    </citation>
    <scope>NUCLEOTIDE SEQUENCE [LARGE SCALE GENOMIC DNA]</scope>
    <source>
        <strain evidence="1 2">Aroian</strain>
        <tissue evidence="1">Whole animal</tissue>
    </source>
</reference>
<organism evidence="1 2">
    <name type="scientific">Necator americanus</name>
    <name type="common">Human hookworm</name>
    <dbReference type="NCBI Taxonomy" id="51031"/>
    <lineage>
        <taxon>Eukaryota</taxon>
        <taxon>Metazoa</taxon>
        <taxon>Ecdysozoa</taxon>
        <taxon>Nematoda</taxon>
        <taxon>Chromadorea</taxon>
        <taxon>Rhabditida</taxon>
        <taxon>Rhabditina</taxon>
        <taxon>Rhabditomorpha</taxon>
        <taxon>Strongyloidea</taxon>
        <taxon>Ancylostomatidae</taxon>
        <taxon>Bunostominae</taxon>
        <taxon>Necator</taxon>
    </lineage>
</organism>
<protein>
    <submittedName>
        <fullName evidence="1">Uncharacterized protein</fullName>
    </submittedName>
</protein>
<evidence type="ECO:0000313" key="1">
    <source>
        <dbReference type="EMBL" id="KAK6753755.1"/>
    </source>
</evidence>
<proteinExistence type="predicted"/>
<keyword evidence="2" id="KW-1185">Reference proteome</keyword>
<sequence>MKSWTSRAKEFGMTVNGVAVVTGVIQGTVAGPFLLNVAIDDIMQIIVGRCPADVVLAPTGCPLTDLELCYVGCMLKNSGSYEKDIQERCAKDISAFNSLTKCLWLTPITKEVKLRVYLSTIRLIMMYGSDTWAAPSTAKERIDYTNRSLHTTAWLLLT</sequence>